<accession>A0A4Y2F413</accession>
<sequence>MPACRFELSCRQVNMAGRIDAPVKLRSFIRFHEAESWFVEKDQWSCFSPDFTTIAKSHSEFLSCLIHDNALPHNSVINQQLLEQFQ</sequence>
<protein>
    <submittedName>
        <fullName evidence="1">Uncharacterized protein</fullName>
    </submittedName>
</protein>
<proteinExistence type="predicted"/>
<evidence type="ECO:0000313" key="1">
    <source>
        <dbReference type="EMBL" id="GBM35467.1"/>
    </source>
</evidence>
<dbReference type="Proteomes" id="UP000499080">
    <property type="component" value="Unassembled WGS sequence"/>
</dbReference>
<dbReference type="AlphaFoldDB" id="A0A4Y2F413"/>
<gene>
    <name evidence="1" type="ORF">AVEN_73263_1</name>
</gene>
<reference evidence="1 2" key="1">
    <citation type="journal article" date="2019" name="Sci. Rep.">
        <title>Orb-weaving spider Araneus ventricosus genome elucidates the spidroin gene catalogue.</title>
        <authorList>
            <person name="Kono N."/>
            <person name="Nakamura H."/>
            <person name="Ohtoshi R."/>
            <person name="Moran D.A.P."/>
            <person name="Shinohara A."/>
            <person name="Yoshida Y."/>
            <person name="Fujiwara M."/>
            <person name="Mori M."/>
            <person name="Tomita M."/>
            <person name="Arakawa K."/>
        </authorList>
    </citation>
    <scope>NUCLEOTIDE SEQUENCE [LARGE SCALE GENOMIC DNA]</scope>
</reference>
<evidence type="ECO:0000313" key="2">
    <source>
        <dbReference type="Proteomes" id="UP000499080"/>
    </source>
</evidence>
<name>A0A4Y2F413_ARAVE</name>
<comment type="caution">
    <text evidence="1">The sequence shown here is derived from an EMBL/GenBank/DDBJ whole genome shotgun (WGS) entry which is preliminary data.</text>
</comment>
<organism evidence="1 2">
    <name type="scientific">Araneus ventricosus</name>
    <name type="common">Orbweaver spider</name>
    <name type="synonym">Epeira ventricosa</name>
    <dbReference type="NCBI Taxonomy" id="182803"/>
    <lineage>
        <taxon>Eukaryota</taxon>
        <taxon>Metazoa</taxon>
        <taxon>Ecdysozoa</taxon>
        <taxon>Arthropoda</taxon>
        <taxon>Chelicerata</taxon>
        <taxon>Arachnida</taxon>
        <taxon>Araneae</taxon>
        <taxon>Araneomorphae</taxon>
        <taxon>Entelegynae</taxon>
        <taxon>Araneoidea</taxon>
        <taxon>Araneidae</taxon>
        <taxon>Araneus</taxon>
    </lineage>
</organism>
<dbReference type="EMBL" id="BGPR01000785">
    <property type="protein sequence ID" value="GBM35467.1"/>
    <property type="molecule type" value="Genomic_DNA"/>
</dbReference>
<keyword evidence="2" id="KW-1185">Reference proteome</keyword>